<evidence type="ECO:0000313" key="2">
    <source>
        <dbReference type="EMBL" id="HFC47207.1"/>
    </source>
</evidence>
<dbReference type="EMBL" id="DRND01000392">
    <property type="protein sequence ID" value="HFC47207.1"/>
    <property type="molecule type" value="Genomic_DNA"/>
</dbReference>
<gene>
    <name evidence="2" type="ORF">ENJ63_04920</name>
</gene>
<dbReference type="AlphaFoldDB" id="A0A7V2SZN7"/>
<organism evidence="2">
    <name type="scientific">Dissulfuribacter thermophilus</name>
    <dbReference type="NCBI Taxonomy" id="1156395"/>
    <lineage>
        <taxon>Bacteria</taxon>
        <taxon>Pseudomonadati</taxon>
        <taxon>Thermodesulfobacteriota</taxon>
        <taxon>Dissulfuribacteria</taxon>
        <taxon>Dissulfuribacterales</taxon>
        <taxon>Dissulfuribacteraceae</taxon>
        <taxon>Dissulfuribacter</taxon>
    </lineage>
</organism>
<dbReference type="Gene3D" id="2.40.10.220">
    <property type="entry name" value="predicted glycosyltransferase like domains"/>
    <property type="match status" value="1"/>
</dbReference>
<reference evidence="2" key="1">
    <citation type="journal article" date="2020" name="mSystems">
        <title>Genome- and Community-Level Interaction Insights into Carbon Utilization and Element Cycling Functions of Hydrothermarchaeota in Hydrothermal Sediment.</title>
        <authorList>
            <person name="Zhou Z."/>
            <person name="Liu Y."/>
            <person name="Xu W."/>
            <person name="Pan J."/>
            <person name="Luo Z.H."/>
            <person name="Li M."/>
        </authorList>
    </citation>
    <scope>NUCLEOTIDE SEQUENCE [LARGE SCALE GENOMIC DNA]</scope>
    <source>
        <strain evidence="2">HyVt-503</strain>
    </source>
</reference>
<dbReference type="Proteomes" id="UP000885797">
    <property type="component" value="Unassembled WGS sequence"/>
</dbReference>
<dbReference type="SUPFAM" id="SSF141371">
    <property type="entry name" value="PilZ domain-like"/>
    <property type="match status" value="1"/>
</dbReference>
<dbReference type="InterPro" id="IPR009875">
    <property type="entry name" value="PilZ_domain"/>
</dbReference>
<dbReference type="GO" id="GO:0035438">
    <property type="term" value="F:cyclic-di-GMP binding"/>
    <property type="evidence" value="ECO:0007669"/>
    <property type="project" value="InterPro"/>
</dbReference>
<accession>A0A7V2SZN7</accession>
<evidence type="ECO:0000259" key="1">
    <source>
        <dbReference type="Pfam" id="PF07238"/>
    </source>
</evidence>
<feature type="domain" description="PilZ" evidence="1">
    <location>
        <begin position="6"/>
        <end position="98"/>
    </location>
</feature>
<sequence>MTNKVEKRRAKRLPTLWEVTFSDGQRSFTDFVRDMSTGGMQLESPVAFKPNTHLILSFGPPPIRLRAVVRWCKRDGIKYVMGVQFLFENPEQERAIRSRIHSMFWTYAKA</sequence>
<name>A0A7V2SZN7_9BACT</name>
<protein>
    <submittedName>
        <fullName evidence="2">PilZ domain-containing protein</fullName>
    </submittedName>
</protein>
<dbReference type="Pfam" id="PF07238">
    <property type="entry name" value="PilZ"/>
    <property type="match status" value="1"/>
</dbReference>
<proteinExistence type="predicted"/>
<comment type="caution">
    <text evidence="2">The sequence shown here is derived from an EMBL/GenBank/DDBJ whole genome shotgun (WGS) entry which is preliminary data.</text>
</comment>